<keyword evidence="5" id="KW-1185">Reference proteome</keyword>
<dbReference type="InterPro" id="IPR011009">
    <property type="entry name" value="Kinase-like_dom_sf"/>
</dbReference>
<dbReference type="RefSeq" id="WP_252580404.1">
    <property type="nucleotide sequence ID" value="NZ_CP071527.1"/>
</dbReference>
<feature type="domain" description="Aminoglycoside phosphotransferase" evidence="3">
    <location>
        <begin position="23"/>
        <end position="242"/>
    </location>
</feature>
<protein>
    <submittedName>
        <fullName evidence="4">Phosphotransferase</fullName>
    </submittedName>
</protein>
<dbReference type="EMBL" id="CP071527">
    <property type="protein sequence ID" value="USQ14008.1"/>
    <property type="molecule type" value="Genomic_DNA"/>
</dbReference>
<dbReference type="PANTHER" id="PTHR33540:SF1">
    <property type="entry name" value="N-ACETYLMURAMATE_N-ACETYLGLUCOSAMINE KINASE"/>
    <property type="match status" value="1"/>
</dbReference>
<keyword evidence="2" id="KW-0067">ATP-binding</keyword>
<dbReference type="InterPro" id="IPR002575">
    <property type="entry name" value="Aminoglycoside_PTrfase"/>
</dbReference>
<evidence type="ECO:0000313" key="5">
    <source>
        <dbReference type="Proteomes" id="UP001057474"/>
    </source>
</evidence>
<dbReference type="Gene3D" id="3.30.200.20">
    <property type="entry name" value="Phosphorylase Kinase, domain 1"/>
    <property type="match status" value="1"/>
</dbReference>
<gene>
    <name evidence="4" type="ORF">J2N86_01280</name>
</gene>
<keyword evidence="1" id="KW-0547">Nucleotide-binding</keyword>
<reference evidence="4" key="1">
    <citation type="submission" date="2021-03" db="EMBL/GenBank/DDBJ databases">
        <title>Legionella lytica PCM 2298.</title>
        <authorList>
            <person name="Koper P."/>
        </authorList>
    </citation>
    <scope>NUCLEOTIDE SEQUENCE</scope>
    <source>
        <strain evidence="4">PCM 2298</strain>
    </source>
</reference>
<name>A0ABY4Y8P1_9GAMM</name>
<dbReference type="SUPFAM" id="SSF56112">
    <property type="entry name" value="Protein kinase-like (PK-like)"/>
    <property type="match status" value="1"/>
</dbReference>
<dbReference type="PANTHER" id="PTHR33540">
    <property type="entry name" value="TRNA THREONYLCARBAMOYLADENOSINE BIOSYNTHESIS PROTEIN TSAE"/>
    <property type="match status" value="1"/>
</dbReference>
<proteinExistence type="predicted"/>
<evidence type="ECO:0000256" key="1">
    <source>
        <dbReference type="ARBA" id="ARBA00022741"/>
    </source>
</evidence>
<dbReference type="Gene3D" id="3.90.1200.10">
    <property type="match status" value="1"/>
</dbReference>
<evidence type="ECO:0000259" key="3">
    <source>
        <dbReference type="Pfam" id="PF01636"/>
    </source>
</evidence>
<accession>A0ABY4Y8P1</accession>
<dbReference type="Proteomes" id="UP001057474">
    <property type="component" value="Chromosome"/>
</dbReference>
<evidence type="ECO:0000256" key="2">
    <source>
        <dbReference type="ARBA" id="ARBA00022840"/>
    </source>
</evidence>
<sequence>MHERENALKEWLTQVLEQQDFVLTPLAGDASFRRYFRVLHNGLTQVVMDAPPGKEDLHPFMHVAQTLEQAGVCTPKIIASDTQQGFLLLSDLGDQLLLNALNPATVHHYYHQAIQTLFKIQTCSIHDPLLAPFDYHFMVKEMNLCPEWFLNAYLSLTLSEAETALVQSSINWIASEVAKQPLTFIHRDYHSRNLMLVPNGSETQLGVIDFQDAMRGPFTYDLVSLLKDCYISWPRAQVLEWVELFYKQNALASQYSLAEFIRAFDLCGLQRHLKVLGVFSRLHLRDNKPGYLKDLPLTLKYVLECTEIYPELHPLLNFLQMRLYLP</sequence>
<evidence type="ECO:0000313" key="4">
    <source>
        <dbReference type="EMBL" id="USQ14008.1"/>
    </source>
</evidence>
<organism evidence="4 5">
    <name type="scientific">Legionella lytica</name>
    <dbReference type="NCBI Taxonomy" id="96232"/>
    <lineage>
        <taxon>Bacteria</taxon>
        <taxon>Pseudomonadati</taxon>
        <taxon>Pseudomonadota</taxon>
        <taxon>Gammaproteobacteria</taxon>
        <taxon>Legionellales</taxon>
        <taxon>Legionellaceae</taxon>
        <taxon>Legionella</taxon>
    </lineage>
</organism>
<dbReference type="Pfam" id="PF01636">
    <property type="entry name" value="APH"/>
    <property type="match status" value="1"/>
</dbReference>